<name>A0A0L8V9F8_9BACT</name>
<protein>
    <submittedName>
        <fullName evidence="1">Uncharacterized protein</fullName>
    </submittedName>
</protein>
<dbReference type="STRING" id="1409788.NC99_23640"/>
<gene>
    <name evidence="1" type="ORF">NC99_23640</name>
</gene>
<keyword evidence="2" id="KW-1185">Reference proteome</keyword>
<comment type="caution">
    <text evidence="1">The sequence shown here is derived from an EMBL/GenBank/DDBJ whole genome shotgun (WGS) entry which is preliminary data.</text>
</comment>
<dbReference type="Proteomes" id="UP000036958">
    <property type="component" value="Unassembled WGS sequence"/>
</dbReference>
<dbReference type="EMBL" id="LGIA01000152">
    <property type="protein sequence ID" value="KOH44817.1"/>
    <property type="molecule type" value="Genomic_DNA"/>
</dbReference>
<accession>A0A0L8V9F8</accession>
<dbReference type="AlphaFoldDB" id="A0A0L8V9F8"/>
<organism evidence="1 2">
    <name type="scientific">Sunxiuqinia dokdonensis</name>
    <dbReference type="NCBI Taxonomy" id="1409788"/>
    <lineage>
        <taxon>Bacteria</taxon>
        <taxon>Pseudomonadati</taxon>
        <taxon>Bacteroidota</taxon>
        <taxon>Bacteroidia</taxon>
        <taxon>Marinilabiliales</taxon>
        <taxon>Prolixibacteraceae</taxon>
        <taxon>Sunxiuqinia</taxon>
    </lineage>
</organism>
<evidence type="ECO:0000313" key="1">
    <source>
        <dbReference type="EMBL" id="KOH44817.1"/>
    </source>
</evidence>
<sequence>MIGRKHKGALGIYLNGKYDKRNNGDISKCLNYSYHCHFV</sequence>
<proteinExistence type="predicted"/>
<reference evidence="2" key="1">
    <citation type="submission" date="2015-07" db="EMBL/GenBank/DDBJ databases">
        <title>Genome sequencing of Sunxiuqinia dokdonensis strain SK.</title>
        <authorList>
            <person name="Ahn S."/>
            <person name="Kim B.-C."/>
        </authorList>
    </citation>
    <scope>NUCLEOTIDE SEQUENCE [LARGE SCALE GENOMIC DNA]</scope>
    <source>
        <strain evidence="2">SK</strain>
    </source>
</reference>
<evidence type="ECO:0000313" key="2">
    <source>
        <dbReference type="Proteomes" id="UP000036958"/>
    </source>
</evidence>